<comment type="similarity">
    <text evidence="4">Belongs to the cyclic nucleotide phosphodiesterase class-III family.</text>
</comment>
<accession>A0ABU9W0U2</accession>
<dbReference type="EMBL" id="JBCLVG010000001">
    <property type="protein sequence ID" value="MEN1945617.1"/>
    <property type="molecule type" value="Genomic_DNA"/>
</dbReference>
<evidence type="ECO:0000256" key="4">
    <source>
        <dbReference type="ARBA" id="ARBA00025742"/>
    </source>
</evidence>
<dbReference type="InterPro" id="IPR029052">
    <property type="entry name" value="Metallo-depent_PP-like"/>
</dbReference>
<dbReference type="Pfam" id="PF00149">
    <property type="entry name" value="Metallophos"/>
    <property type="match status" value="1"/>
</dbReference>
<organism evidence="6 7">
    <name type="scientific">Leifsonia stereocauli</name>
    <dbReference type="NCBI Taxonomy" id="3134136"/>
    <lineage>
        <taxon>Bacteria</taxon>
        <taxon>Bacillati</taxon>
        <taxon>Actinomycetota</taxon>
        <taxon>Actinomycetes</taxon>
        <taxon>Micrococcales</taxon>
        <taxon>Microbacteriaceae</taxon>
        <taxon>Leifsonia</taxon>
    </lineage>
</organism>
<dbReference type="InterPro" id="IPR004843">
    <property type="entry name" value="Calcineurin-like_PHP"/>
</dbReference>
<evidence type="ECO:0000313" key="6">
    <source>
        <dbReference type="EMBL" id="MEN1945617.1"/>
    </source>
</evidence>
<reference evidence="6 7" key="1">
    <citation type="submission" date="2024-03" db="EMBL/GenBank/DDBJ databases">
        <title>YIM 134122 draft genome.</title>
        <authorList>
            <person name="Zuo S."/>
            <person name="Xiong L."/>
        </authorList>
    </citation>
    <scope>NUCLEOTIDE SEQUENCE [LARGE SCALE GENOMIC DNA]</scope>
    <source>
        <strain evidence="6 7">YIM 134122</strain>
    </source>
</reference>
<evidence type="ECO:0000259" key="5">
    <source>
        <dbReference type="Pfam" id="PF00149"/>
    </source>
</evidence>
<keyword evidence="3" id="KW-0408">Iron</keyword>
<comment type="caution">
    <text evidence="6">The sequence shown here is derived from an EMBL/GenBank/DDBJ whole genome shotgun (WGS) entry which is preliminary data.</text>
</comment>
<evidence type="ECO:0000256" key="1">
    <source>
        <dbReference type="ARBA" id="ARBA00022723"/>
    </source>
</evidence>
<dbReference type="Proteomes" id="UP001425155">
    <property type="component" value="Unassembled WGS sequence"/>
</dbReference>
<evidence type="ECO:0000256" key="2">
    <source>
        <dbReference type="ARBA" id="ARBA00022801"/>
    </source>
</evidence>
<keyword evidence="1" id="KW-0479">Metal-binding</keyword>
<name>A0ABU9W0U2_9MICO</name>
<dbReference type="SUPFAM" id="SSF56300">
    <property type="entry name" value="Metallo-dependent phosphatases"/>
    <property type="match status" value="1"/>
</dbReference>
<keyword evidence="7" id="KW-1185">Reference proteome</keyword>
<gene>
    <name evidence="6" type="ORF">WJX64_03575</name>
</gene>
<protein>
    <submittedName>
        <fullName evidence="6">Metallophosphoesterase</fullName>
    </submittedName>
</protein>
<dbReference type="PANTHER" id="PTHR42988">
    <property type="entry name" value="PHOSPHOHYDROLASE"/>
    <property type="match status" value="1"/>
</dbReference>
<keyword evidence="2" id="KW-0378">Hydrolase</keyword>
<evidence type="ECO:0000313" key="7">
    <source>
        <dbReference type="Proteomes" id="UP001425155"/>
    </source>
</evidence>
<dbReference type="PANTHER" id="PTHR42988:SF2">
    <property type="entry name" value="CYCLIC NUCLEOTIDE PHOSPHODIESTERASE CBUA0032-RELATED"/>
    <property type="match status" value="1"/>
</dbReference>
<sequence>MLDATLPPQFGQYPAPRHVIAHLSDTHFLADGALYGTVDTDTGLAAALQRLEASGIRLDAFVFTGDITDRGEPDAYARVRAVVEPAADRIGAEVIWVMGNHDERIPFRRELLRAGNAAATVSAADASADAALSATTFEAAAPVDTVTTVHGLRVIALDTSVPGYHHGALDDAQLEWLADVLSEPAEHGSLLALHHPPIPTPIGAMQILELERQERLAAVVAGSDIRAILGGHLHYASTSLFAGIPVSVAAATCYTMDLAAPVDELIGSDAGQSLNLVHVYDDRVVHSVVPLTSARTVTRFGADFTARMRELDVEGRRDAFSRQRPIDG</sequence>
<dbReference type="RefSeq" id="WP_342111894.1">
    <property type="nucleotide sequence ID" value="NZ_JBCAUN010000001.1"/>
</dbReference>
<dbReference type="Gene3D" id="3.60.21.10">
    <property type="match status" value="1"/>
</dbReference>
<feature type="domain" description="Calcineurin-like phosphoesterase" evidence="5">
    <location>
        <begin position="20"/>
        <end position="235"/>
    </location>
</feature>
<evidence type="ECO:0000256" key="3">
    <source>
        <dbReference type="ARBA" id="ARBA00023004"/>
    </source>
</evidence>
<dbReference type="InterPro" id="IPR050884">
    <property type="entry name" value="CNP_phosphodiesterase-III"/>
</dbReference>
<proteinExistence type="inferred from homology"/>